<dbReference type="EMBL" id="JAJCGD010000008">
    <property type="protein sequence ID" value="MCB6827935.1"/>
    <property type="molecule type" value="Genomic_DNA"/>
</dbReference>
<evidence type="ECO:0000313" key="3">
    <source>
        <dbReference type="Proteomes" id="UP001198190"/>
    </source>
</evidence>
<feature type="compositionally biased region" description="Acidic residues" evidence="1">
    <location>
        <begin position="110"/>
        <end position="120"/>
    </location>
</feature>
<reference evidence="2" key="1">
    <citation type="submission" date="2021-10" db="EMBL/GenBank/DDBJ databases">
        <title>Collection of gut derived symbiotic bacterial strains cultured from healthy donors.</title>
        <authorList>
            <person name="Lin H."/>
            <person name="Littmann E."/>
            <person name="Claire K."/>
            <person name="Pamer E."/>
        </authorList>
    </citation>
    <scope>NUCLEOTIDE SEQUENCE</scope>
    <source>
        <strain evidence="2">MSK.7.16</strain>
    </source>
</reference>
<dbReference type="AlphaFoldDB" id="A0AAW4U7V9"/>
<proteinExistence type="predicted"/>
<accession>A0AAW4U7V9</accession>
<comment type="caution">
    <text evidence="2">The sequence shown here is derived from an EMBL/GenBank/DDBJ whole genome shotgun (WGS) entry which is preliminary data.</text>
</comment>
<evidence type="ECO:0000256" key="1">
    <source>
        <dbReference type="SAM" id="MobiDB-lite"/>
    </source>
</evidence>
<protein>
    <submittedName>
        <fullName evidence="2">Uncharacterized protein</fullName>
    </submittedName>
</protein>
<organism evidence="2 3">
    <name type="scientific">Megamonas funiformis</name>
    <dbReference type="NCBI Taxonomy" id="437897"/>
    <lineage>
        <taxon>Bacteria</taxon>
        <taxon>Bacillati</taxon>
        <taxon>Bacillota</taxon>
        <taxon>Negativicutes</taxon>
        <taxon>Selenomonadales</taxon>
        <taxon>Selenomonadaceae</taxon>
        <taxon>Megamonas</taxon>
    </lineage>
</organism>
<dbReference type="RefSeq" id="WP_227152785.1">
    <property type="nucleotide sequence ID" value="NZ_JAJCGD010000008.1"/>
</dbReference>
<feature type="compositionally biased region" description="Basic and acidic residues" evidence="1">
    <location>
        <begin position="97"/>
        <end position="109"/>
    </location>
</feature>
<dbReference type="Proteomes" id="UP001198190">
    <property type="component" value="Unassembled WGS sequence"/>
</dbReference>
<gene>
    <name evidence="2" type="ORF">LIY65_04450</name>
</gene>
<sequence>MLDINTIDSDISKIDVTQLRRMITMENKVFEDMYRLILYDNSQPNAGNNKVVKAYIDSQVRALNHIEKLLDKYKLVLDELNKTTKVIEENNIKNIKSNEENKQDNKDELSLFEEAEENLE</sequence>
<evidence type="ECO:0000313" key="2">
    <source>
        <dbReference type="EMBL" id="MCB6827935.1"/>
    </source>
</evidence>
<feature type="region of interest" description="Disordered" evidence="1">
    <location>
        <begin position="97"/>
        <end position="120"/>
    </location>
</feature>
<name>A0AAW4U7V9_9FIRM</name>